<dbReference type="PROSITE" id="PS51257">
    <property type="entry name" value="PROKAR_LIPOPROTEIN"/>
    <property type="match status" value="1"/>
</dbReference>
<accession>A0ABY6G3L8</accession>
<dbReference type="Gene3D" id="3.40.190.10">
    <property type="entry name" value="Periplasmic binding protein-like II"/>
    <property type="match status" value="2"/>
</dbReference>
<evidence type="ECO:0000313" key="3">
    <source>
        <dbReference type="Proteomes" id="UP001164305"/>
    </source>
</evidence>
<feature type="signal peptide" evidence="1">
    <location>
        <begin position="1"/>
        <end position="20"/>
    </location>
</feature>
<dbReference type="Pfam" id="PF01547">
    <property type="entry name" value="SBP_bac_1"/>
    <property type="match status" value="1"/>
</dbReference>
<feature type="chain" id="PRO_5046919303" evidence="1">
    <location>
        <begin position="21"/>
        <end position="447"/>
    </location>
</feature>
<sequence length="447" mass="47943">MKRSQFLALAAAAALTPAVAACGGKSALPATSQGVDVSGEITPREISWLLSRPANGGVVTVMQRIAENYAQDHPGFALKLITTPDRPSYLQKYQTLATANQLPELFDTDATPYAQKLARQGRMIDVAALLDDFGVTDQFRPSALDYQRFDDGSLHMLPLEYGLEVFWYNKALFESAGVSVPQSLDDMPELCATLAGSGTIPIALDGQDAWPLERYMAYHPFRTAGPDYIGALKKGDATFGDEAGRLGVQWLHDLGAAGAFQDGFSSVGYADAQNLFTSGRAAIYNIGTWELPSLATTELPEAMQEAIGYFTLPVVSGGATATDEYAAPSGIGAAINAQTFDPLVKDFLRYVLENYPKLYAEQGLLGPTTIAPQIPDNALPIYQELVDEADSIGSAVLMPWDTQLDPTTNTTLQQNLVLLVQGSIGVDEFISTLDAALTANAKEYFSA</sequence>
<dbReference type="PANTHER" id="PTHR43649">
    <property type="entry name" value="ARABINOSE-BINDING PROTEIN-RELATED"/>
    <property type="match status" value="1"/>
</dbReference>
<dbReference type="PANTHER" id="PTHR43649:SF14">
    <property type="entry name" value="BLR3389 PROTEIN"/>
    <property type="match status" value="1"/>
</dbReference>
<keyword evidence="1" id="KW-0732">Signal</keyword>
<gene>
    <name evidence="2" type="ORF">BRM3_05145</name>
</gene>
<evidence type="ECO:0000313" key="2">
    <source>
        <dbReference type="EMBL" id="UYG17808.1"/>
    </source>
</evidence>
<proteinExistence type="predicted"/>
<dbReference type="Proteomes" id="UP001164305">
    <property type="component" value="Chromosome"/>
</dbReference>
<dbReference type="RefSeq" id="WP_263595016.1">
    <property type="nucleotide sequence ID" value="NZ_CP107020.1"/>
</dbReference>
<dbReference type="InterPro" id="IPR050490">
    <property type="entry name" value="Bact_solute-bd_prot1"/>
</dbReference>
<keyword evidence="3" id="KW-1185">Reference proteome</keyword>
<dbReference type="SUPFAM" id="SSF53850">
    <property type="entry name" value="Periplasmic binding protein-like II"/>
    <property type="match status" value="1"/>
</dbReference>
<organism evidence="2 3">
    <name type="scientific">Brachybacterium huguangmaarense</name>
    <dbReference type="NCBI Taxonomy" id="1652028"/>
    <lineage>
        <taxon>Bacteria</taxon>
        <taxon>Bacillati</taxon>
        <taxon>Actinomycetota</taxon>
        <taxon>Actinomycetes</taxon>
        <taxon>Micrococcales</taxon>
        <taxon>Dermabacteraceae</taxon>
        <taxon>Brachybacterium</taxon>
    </lineage>
</organism>
<dbReference type="EMBL" id="CP107020">
    <property type="protein sequence ID" value="UYG17808.1"/>
    <property type="molecule type" value="Genomic_DNA"/>
</dbReference>
<reference evidence="2" key="1">
    <citation type="submission" date="2022-10" db="EMBL/GenBank/DDBJ databases">
        <title>Whole-Genome Sequencing of Brachybacterium huguangmaarense BRM-3, Isolated from Betula schmidtii.</title>
        <authorList>
            <person name="Haam D."/>
        </authorList>
    </citation>
    <scope>NUCLEOTIDE SEQUENCE</scope>
    <source>
        <strain evidence="2">BRM-3</strain>
    </source>
</reference>
<name>A0ABY6G3L8_9MICO</name>
<protein>
    <submittedName>
        <fullName evidence="2">Extracellular solute-binding protein</fullName>
    </submittedName>
</protein>
<evidence type="ECO:0000256" key="1">
    <source>
        <dbReference type="SAM" id="SignalP"/>
    </source>
</evidence>
<dbReference type="InterPro" id="IPR006059">
    <property type="entry name" value="SBP"/>
</dbReference>